<feature type="non-terminal residue" evidence="10">
    <location>
        <position position="413"/>
    </location>
</feature>
<dbReference type="GO" id="GO:0016567">
    <property type="term" value="P:protein ubiquitination"/>
    <property type="evidence" value="ECO:0007669"/>
    <property type="project" value="TreeGrafter"/>
</dbReference>
<feature type="compositionally biased region" description="Basic and acidic residues" evidence="8">
    <location>
        <begin position="292"/>
        <end position="301"/>
    </location>
</feature>
<proteinExistence type="inferred from homology"/>
<dbReference type="GO" id="GO:0008270">
    <property type="term" value="F:zinc ion binding"/>
    <property type="evidence" value="ECO:0007669"/>
    <property type="project" value="UniProtKB-KW"/>
</dbReference>
<dbReference type="InterPro" id="IPR013087">
    <property type="entry name" value="Znf_C2H2_type"/>
</dbReference>
<feature type="non-terminal residue" evidence="10">
    <location>
        <position position="1"/>
    </location>
</feature>
<dbReference type="PANTHER" id="PTHR22938:SF0">
    <property type="entry name" value="E3 UBIQUITIN-PROTEIN LIGASE ZNF598"/>
    <property type="match status" value="1"/>
</dbReference>
<keyword evidence="4 7" id="KW-0479">Metal-binding</keyword>
<dbReference type="InterPro" id="IPR041888">
    <property type="entry name" value="RING-HC_ZNF598/HEL2"/>
</dbReference>
<evidence type="ECO:0000256" key="1">
    <source>
        <dbReference type="ARBA" id="ARBA00000900"/>
    </source>
</evidence>
<dbReference type="GO" id="GO:0061630">
    <property type="term" value="F:ubiquitin protein ligase activity"/>
    <property type="evidence" value="ECO:0007669"/>
    <property type="project" value="UniProtKB-EC"/>
</dbReference>
<dbReference type="Pfam" id="PF25447">
    <property type="entry name" value="RING_ZNF598"/>
    <property type="match status" value="1"/>
</dbReference>
<dbReference type="Gene3D" id="3.30.40.10">
    <property type="entry name" value="Zinc/RING finger domain, C3HC4 (zinc finger)"/>
    <property type="match status" value="1"/>
</dbReference>
<accession>A0A0B6YSS4</accession>
<dbReference type="InterPro" id="IPR056437">
    <property type="entry name" value="Znf-C2H2_ZNF598/HEL2"/>
</dbReference>
<dbReference type="GO" id="GO:0043022">
    <property type="term" value="F:ribosome binding"/>
    <property type="evidence" value="ECO:0007669"/>
    <property type="project" value="TreeGrafter"/>
</dbReference>
<organism evidence="10">
    <name type="scientific">Arion vulgaris</name>
    <dbReference type="NCBI Taxonomy" id="1028688"/>
    <lineage>
        <taxon>Eukaryota</taxon>
        <taxon>Metazoa</taxon>
        <taxon>Spiralia</taxon>
        <taxon>Lophotrochozoa</taxon>
        <taxon>Mollusca</taxon>
        <taxon>Gastropoda</taxon>
        <taxon>Heterobranchia</taxon>
        <taxon>Euthyneura</taxon>
        <taxon>Panpulmonata</taxon>
        <taxon>Eupulmonata</taxon>
        <taxon>Stylommatophora</taxon>
        <taxon>Helicina</taxon>
        <taxon>Arionoidea</taxon>
        <taxon>Arionidae</taxon>
        <taxon>Arion</taxon>
    </lineage>
</organism>
<gene>
    <name evidence="10" type="primary">ORF35419</name>
</gene>
<comment type="similarity">
    <text evidence="6">Belongs to the ZNF598/HEL2 family.</text>
</comment>
<keyword evidence="5" id="KW-0862">Zinc</keyword>
<sequence length="413" mass="47807">LDLVMSPKVERSESVDNICPVCHDVIDIFAIGPCDHPVCSRCSTRMRVLCEQMDCPICRSQMPQVSYVYKKSYFKDISLRDCIPNRKYKIFFEDKEVEDSFLDLLEYRCPESSCRTRNSDKSFAQLQTHMRREHQLFACDLCVSHLKIFPFERKFYNRKNLATHRRIGDEDDKSYKGHPLCEFCDARYNDKDELMKHLRQDHFFCHFCDQHGSNAYYDQYPDLMKHFSESHLLCTEGECGNPSTRFTHAFTSEIDLKAHRASAHNKNLSKAQSREARTIEVDFQLPRRRPGHRGEDFEEGRSSQGGRGRSDRFSRRRDYDPDDAELQRAIDASKESTRSEPVFEEYVTDPVADFPALNGAVVPVSAPIVQKPAQKPVEDFPTLSATRGSKQQIQPQSKAYSSVMNRQIVDAKP</sequence>
<dbReference type="PANTHER" id="PTHR22938">
    <property type="entry name" value="ZINC FINGER PROTEIN 598"/>
    <property type="match status" value="1"/>
</dbReference>
<dbReference type="EMBL" id="HACG01012312">
    <property type="protein sequence ID" value="CEK59177.1"/>
    <property type="molecule type" value="Transcribed_RNA"/>
</dbReference>
<evidence type="ECO:0000256" key="5">
    <source>
        <dbReference type="ARBA" id="ARBA00022833"/>
    </source>
</evidence>
<dbReference type="Gene3D" id="3.30.160.60">
    <property type="entry name" value="Classic Zinc Finger"/>
    <property type="match status" value="1"/>
</dbReference>
<dbReference type="InterPro" id="IPR001841">
    <property type="entry name" value="Znf_RING"/>
</dbReference>
<name>A0A0B6YSS4_9EUPU</name>
<evidence type="ECO:0000256" key="7">
    <source>
        <dbReference type="PROSITE-ProRule" id="PRU00175"/>
    </source>
</evidence>
<feature type="compositionally biased region" description="Basic and acidic residues" evidence="8">
    <location>
        <begin position="308"/>
        <end position="324"/>
    </location>
</feature>
<keyword evidence="4 7" id="KW-0863">Zinc-finger</keyword>
<dbReference type="PROSITE" id="PS00028">
    <property type="entry name" value="ZINC_FINGER_C2H2_1"/>
    <property type="match status" value="1"/>
</dbReference>
<dbReference type="SUPFAM" id="SSF57850">
    <property type="entry name" value="RING/U-box"/>
    <property type="match status" value="1"/>
</dbReference>
<evidence type="ECO:0000256" key="6">
    <source>
        <dbReference type="ARBA" id="ARBA00035113"/>
    </source>
</evidence>
<dbReference type="InterPro" id="IPR044288">
    <property type="entry name" value="ZNF598/HEL2"/>
</dbReference>
<evidence type="ECO:0000256" key="8">
    <source>
        <dbReference type="SAM" id="MobiDB-lite"/>
    </source>
</evidence>
<dbReference type="InterPro" id="IPR013083">
    <property type="entry name" value="Znf_RING/FYVE/PHD"/>
</dbReference>
<protein>
    <recommendedName>
        <fullName evidence="3">RING-type E3 ubiquitin transferase</fullName>
        <ecNumber evidence="3">2.3.2.27</ecNumber>
    </recommendedName>
</protein>
<dbReference type="AlphaFoldDB" id="A0A0B6YSS4"/>
<dbReference type="Pfam" id="PF23230">
    <property type="entry name" value="zf-C2H2_13"/>
    <property type="match status" value="1"/>
</dbReference>
<dbReference type="EC" id="2.3.2.27" evidence="3"/>
<feature type="region of interest" description="Disordered" evidence="8">
    <location>
        <begin position="379"/>
        <end position="413"/>
    </location>
</feature>
<comment type="pathway">
    <text evidence="2">Protein modification; protein ubiquitination.</text>
</comment>
<feature type="region of interest" description="Disordered" evidence="8">
    <location>
        <begin position="261"/>
        <end position="324"/>
    </location>
</feature>
<evidence type="ECO:0000256" key="4">
    <source>
        <dbReference type="ARBA" id="ARBA00022771"/>
    </source>
</evidence>
<evidence type="ECO:0000259" key="9">
    <source>
        <dbReference type="PROSITE" id="PS50089"/>
    </source>
</evidence>
<evidence type="ECO:0000313" key="10">
    <source>
        <dbReference type="EMBL" id="CEK59177.1"/>
    </source>
</evidence>
<dbReference type="SMART" id="SM00355">
    <property type="entry name" value="ZnF_C2H2"/>
    <property type="match status" value="4"/>
</dbReference>
<dbReference type="PROSITE" id="PS50089">
    <property type="entry name" value="ZF_RING_2"/>
    <property type="match status" value="1"/>
</dbReference>
<evidence type="ECO:0000256" key="2">
    <source>
        <dbReference type="ARBA" id="ARBA00004906"/>
    </source>
</evidence>
<comment type="catalytic activity">
    <reaction evidence="1">
        <text>S-ubiquitinyl-[E2 ubiquitin-conjugating enzyme]-L-cysteine + [acceptor protein]-L-lysine = [E2 ubiquitin-conjugating enzyme]-L-cysteine + N(6)-ubiquitinyl-[acceptor protein]-L-lysine.</text>
        <dbReference type="EC" id="2.3.2.27"/>
    </reaction>
</comment>
<dbReference type="GO" id="GO:0072344">
    <property type="term" value="P:rescue of stalled ribosome"/>
    <property type="evidence" value="ECO:0007669"/>
    <property type="project" value="InterPro"/>
</dbReference>
<feature type="domain" description="RING-type" evidence="9">
    <location>
        <begin position="19"/>
        <end position="59"/>
    </location>
</feature>
<feature type="compositionally biased region" description="Polar residues" evidence="8">
    <location>
        <begin position="383"/>
        <end position="405"/>
    </location>
</feature>
<evidence type="ECO:0000256" key="3">
    <source>
        <dbReference type="ARBA" id="ARBA00012483"/>
    </source>
</evidence>
<dbReference type="CDD" id="cd16615">
    <property type="entry name" value="RING-HC_ZNF598"/>
    <property type="match status" value="1"/>
</dbReference>
<reference evidence="10" key="1">
    <citation type="submission" date="2014-12" db="EMBL/GenBank/DDBJ databases">
        <title>Insight into the proteome of Arion vulgaris.</title>
        <authorList>
            <person name="Aradska J."/>
            <person name="Bulat T."/>
            <person name="Smidak R."/>
            <person name="Sarate P."/>
            <person name="Gangsoo J."/>
            <person name="Sialana F."/>
            <person name="Bilban M."/>
            <person name="Lubec G."/>
        </authorList>
    </citation>
    <scope>NUCLEOTIDE SEQUENCE</scope>
    <source>
        <tissue evidence="10">Skin</tissue>
    </source>
</reference>